<feature type="compositionally biased region" description="Polar residues" evidence="1">
    <location>
        <begin position="607"/>
        <end position="626"/>
    </location>
</feature>
<evidence type="ECO:0000313" key="2">
    <source>
        <dbReference type="EMBL" id="CUS12782.1"/>
    </source>
</evidence>
<sequence>MEPHRLYSPIETALLCHEPIASSVLGYLAVHEVVILASTCHPLRAFLFSHSGYWHETNLCPCPPELALNPRVMRWDGPTERLDHWRHKLLSVYKAPYNRADDYELLTIFLRTLFVRNLAPTIQITKVVFDGLPIKRDIFFEIIDRLWACLRVLSVRGCTDLEISDFIKLLDFQEPTHQSLFPPNLKKLSCFGTVVYDHPYEIRAMTLSHQTRKSLQLSLSHFRSLLIARSLECDIGPCLECEEKRLGLRGGDICANCGVADSTVRCITCEGTENARRRCASCRRGFCSQCRDKIMETPLPGEAACCKECFERVSSFPGCVKCNRVMIPSTDYPLGKDHGITGSLQDVCGLCHKWMCTACIESEHPNRDGDSKRWTIRQCTNCFNSICKVVGDITNPPEKLPMLMGRQECGEKYSEEDYEKALNLPAVREAVSLRTFYQEATYALIQTPVPDATVSVAGGKNYTISSESASVMAYGRIQEVGPPAIRNLVTQRAETWKPLMPPCEECEQWWCWECRLRCTCPESETDAELPNGNAESSNNADKTPETVGWSEMDSESLDGMDEDSDEEPVEQRQYRCLVHNKALHNINPDNEEFCWSCGLWPREYTDGHQSQDQQHTNHTTSASPSPVTDGGANPGEDEDMNSSDEWEWYSHRSHDSVASWDP</sequence>
<feature type="compositionally biased region" description="Acidic residues" evidence="1">
    <location>
        <begin position="635"/>
        <end position="647"/>
    </location>
</feature>
<name>A0A292PYV8_9PEZI</name>
<dbReference type="EMBL" id="LN890983">
    <property type="protein sequence ID" value="CUS12782.1"/>
    <property type="molecule type" value="Genomic_DNA"/>
</dbReference>
<feature type="region of interest" description="Disordered" evidence="1">
    <location>
        <begin position="524"/>
        <end position="569"/>
    </location>
</feature>
<protein>
    <submittedName>
        <fullName evidence="2">Uncharacterized protein</fullName>
    </submittedName>
</protein>
<feature type="compositionally biased region" description="Acidic residues" evidence="1">
    <location>
        <begin position="552"/>
        <end position="568"/>
    </location>
</feature>
<dbReference type="AlphaFoldDB" id="A0A292PYV8"/>
<evidence type="ECO:0000313" key="3">
    <source>
        <dbReference type="Proteomes" id="UP001412239"/>
    </source>
</evidence>
<dbReference type="Proteomes" id="UP001412239">
    <property type="component" value="Unassembled WGS sequence"/>
</dbReference>
<reference evidence="2" key="1">
    <citation type="submission" date="2015-10" db="EMBL/GenBank/DDBJ databases">
        <authorList>
            <person name="Regsiter A."/>
            <person name="william w."/>
        </authorList>
    </citation>
    <scope>NUCLEOTIDE SEQUENCE</scope>
    <source>
        <strain evidence="2">Montdore</strain>
    </source>
</reference>
<gene>
    <name evidence="2" type="ORF">GSTUAT00003055001</name>
</gene>
<evidence type="ECO:0000256" key="1">
    <source>
        <dbReference type="SAM" id="MobiDB-lite"/>
    </source>
</evidence>
<accession>A0A292PYV8</accession>
<keyword evidence="3" id="KW-1185">Reference proteome</keyword>
<feature type="region of interest" description="Disordered" evidence="1">
    <location>
        <begin position="606"/>
        <end position="662"/>
    </location>
</feature>
<organism evidence="2 3">
    <name type="scientific">Tuber aestivum</name>
    <name type="common">summer truffle</name>
    <dbReference type="NCBI Taxonomy" id="59557"/>
    <lineage>
        <taxon>Eukaryota</taxon>
        <taxon>Fungi</taxon>
        <taxon>Dikarya</taxon>
        <taxon>Ascomycota</taxon>
        <taxon>Pezizomycotina</taxon>
        <taxon>Pezizomycetes</taxon>
        <taxon>Pezizales</taxon>
        <taxon>Tuberaceae</taxon>
        <taxon>Tuber</taxon>
    </lineage>
</organism>
<proteinExistence type="predicted"/>